<name>A0A6B0U4D3_IXORI</name>
<dbReference type="PROSITE" id="PS51257">
    <property type="entry name" value="PROKAR_LIPOPROTEIN"/>
    <property type="match status" value="1"/>
</dbReference>
<dbReference type="EMBL" id="GIFC01005256">
    <property type="protein sequence ID" value="MXU87339.1"/>
    <property type="molecule type" value="Transcribed_RNA"/>
</dbReference>
<feature type="region of interest" description="Disordered" evidence="1">
    <location>
        <begin position="73"/>
        <end position="96"/>
    </location>
</feature>
<protein>
    <submittedName>
        <fullName evidence="2">Putative secreted protein</fullName>
    </submittedName>
</protein>
<dbReference type="AlphaFoldDB" id="A0A6B0U4D3"/>
<accession>A0A6B0U4D3</accession>
<organism evidence="2">
    <name type="scientific">Ixodes ricinus</name>
    <name type="common">Common tick</name>
    <name type="synonym">Acarus ricinus</name>
    <dbReference type="NCBI Taxonomy" id="34613"/>
    <lineage>
        <taxon>Eukaryota</taxon>
        <taxon>Metazoa</taxon>
        <taxon>Ecdysozoa</taxon>
        <taxon>Arthropoda</taxon>
        <taxon>Chelicerata</taxon>
        <taxon>Arachnida</taxon>
        <taxon>Acari</taxon>
        <taxon>Parasitiformes</taxon>
        <taxon>Ixodida</taxon>
        <taxon>Ixodoidea</taxon>
        <taxon>Ixodidae</taxon>
        <taxon>Ixodinae</taxon>
        <taxon>Ixodes</taxon>
    </lineage>
</organism>
<proteinExistence type="predicted"/>
<evidence type="ECO:0000256" key="1">
    <source>
        <dbReference type="SAM" id="MobiDB-lite"/>
    </source>
</evidence>
<evidence type="ECO:0000313" key="2">
    <source>
        <dbReference type="EMBL" id="MXU87339.1"/>
    </source>
</evidence>
<sequence>MNVRKSSFSKICCLSSSLSSLGALGSLGSCAPGVLAGSGPSPGVCAGLTISTWGSPATLCGKSIAWAALASGCAPPGAPSPSSSARTSPKASTSST</sequence>
<reference evidence="2" key="1">
    <citation type="submission" date="2019-12" db="EMBL/GenBank/DDBJ databases">
        <title>An insight into the sialome of adult female Ixodes ricinus ticks feeding for 6 days.</title>
        <authorList>
            <person name="Perner J."/>
            <person name="Ribeiro J.M.C."/>
        </authorList>
    </citation>
    <scope>NUCLEOTIDE SEQUENCE</scope>
    <source>
        <strain evidence="2">Semi-engorged</strain>
        <tissue evidence="2">Salivary glands</tissue>
    </source>
</reference>